<reference evidence="12 13" key="1">
    <citation type="submission" date="2012-06" db="EMBL/GenBank/DDBJ databases">
        <title>Finished chromosome of genome of Crinalium epipsammum PCC 9333.</title>
        <authorList>
            <consortium name="US DOE Joint Genome Institute"/>
            <person name="Gugger M."/>
            <person name="Coursin T."/>
            <person name="Rippka R."/>
            <person name="Tandeau De Marsac N."/>
            <person name="Huntemann M."/>
            <person name="Wei C.-L."/>
            <person name="Han J."/>
            <person name="Detter J.C."/>
            <person name="Han C."/>
            <person name="Tapia R."/>
            <person name="Davenport K."/>
            <person name="Daligault H."/>
            <person name="Erkkila T."/>
            <person name="Gu W."/>
            <person name="Munk A.C.C."/>
            <person name="Teshima H."/>
            <person name="Xu Y."/>
            <person name="Chain P."/>
            <person name="Chen A."/>
            <person name="Krypides N."/>
            <person name="Mavromatis K."/>
            <person name="Markowitz V."/>
            <person name="Szeto E."/>
            <person name="Ivanova N."/>
            <person name="Mikhailova N."/>
            <person name="Ovchinnikova G."/>
            <person name="Pagani I."/>
            <person name="Pati A."/>
            <person name="Goodwin L."/>
            <person name="Peters L."/>
            <person name="Pitluck S."/>
            <person name="Woyke T."/>
            <person name="Kerfeld C."/>
        </authorList>
    </citation>
    <scope>NUCLEOTIDE SEQUENCE [LARGE SCALE GENOMIC DNA]</scope>
    <source>
        <strain evidence="12 13">PCC 9333</strain>
    </source>
</reference>
<dbReference type="InterPro" id="IPR036291">
    <property type="entry name" value="NAD(P)-bd_dom_sf"/>
</dbReference>
<evidence type="ECO:0000256" key="4">
    <source>
        <dbReference type="ARBA" id="ARBA00007637"/>
    </source>
</evidence>
<organism evidence="12 13">
    <name type="scientific">Crinalium epipsammum PCC 9333</name>
    <dbReference type="NCBI Taxonomy" id="1173022"/>
    <lineage>
        <taxon>Bacteria</taxon>
        <taxon>Bacillati</taxon>
        <taxon>Cyanobacteriota</taxon>
        <taxon>Cyanophyceae</taxon>
        <taxon>Gomontiellales</taxon>
        <taxon>Gomontiellaceae</taxon>
        <taxon>Crinalium</taxon>
    </lineage>
</organism>
<dbReference type="SUPFAM" id="SSF51735">
    <property type="entry name" value="NAD(P)-binding Rossmann-fold domains"/>
    <property type="match status" value="1"/>
</dbReference>
<evidence type="ECO:0000256" key="1">
    <source>
        <dbReference type="ARBA" id="ARBA00000083"/>
    </source>
</evidence>
<dbReference type="HOGENOM" id="CLU_007383_1_10_3"/>
<dbReference type="Pfam" id="PF01370">
    <property type="entry name" value="Epimerase"/>
    <property type="match status" value="1"/>
</dbReference>
<proteinExistence type="inferred from homology"/>
<dbReference type="STRING" id="1173022.Cri9333_3042"/>
<dbReference type="Proteomes" id="UP000010472">
    <property type="component" value="Chromosome"/>
</dbReference>
<dbReference type="eggNOG" id="COG1087">
    <property type="taxonomic scope" value="Bacteria"/>
</dbReference>
<dbReference type="InterPro" id="IPR005886">
    <property type="entry name" value="UDP_G4E"/>
</dbReference>
<dbReference type="CDD" id="cd05247">
    <property type="entry name" value="UDP_G4E_1_SDR_e"/>
    <property type="match status" value="1"/>
</dbReference>
<evidence type="ECO:0000256" key="10">
    <source>
        <dbReference type="RuleBase" id="RU366046"/>
    </source>
</evidence>
<evidence type="ECO:0000313" key="13">
    <source>
        <dbReference type="Proteomes" id="UP000010472"/>
    </source>
</evidence>
<protein>
    <recommendedName>
        <fullName evidence="6 10">UDP-glucose 4-epimerase</fullName>
        <ecNumber evidence="5 10">5.1.3.2</ecNumber>
    </recommendedName>
</protein>
<dbReference type="GO" id="GO:0033499">
    <property type="term" value="P:galactose catabolic process via UDP-galactose, Leloir pathway"/>
    <property type="evidence" value="ECO:0007669"/>
    <property type="project" value="TreeGrafter"/>
</dbReference>
<comment type="similarity">
    <text evidence="4 10">Belongs to the NAD(P)-dependent epimerase/dehydratase family.</text>
</comment>
<dbReference type="PANTHER" id="PTHR43725:SF53">
    <property type="entry name" value="UDP-ARABINOSE 4-EPIMERASE 1"/>
    <property type="match status" value="1"/>
</dbReference>
<dbReference type="Gene3D" id="3.40.50.720">
    <property type="entry name" value="NAD(P)-binding Rossmann-like Domain"/>
    <property type="match status" value="1"/>
</dbReference>
<evidence type="ECO:0000256" key="7">
    <source>
        <dbReference type="ARBA" id="ARBA00023027"/>
    </source>
</evidence>
<dbReference type="Gene3D" id="3.90.25.10">
    <property type="entry name" value="UDP-galactose 4-epimerase, domain 1"/>
    <property type="match status" value="1"/>
</dbReference>
<keyword evidence="8 10" id="KW-0413">Isomerase</keyword>
<dbReference type="UniPathway" id="UPA00214"/>
<keyword evidence="9 10" id="KW-0119">Carbohydrate metabolism</keyword>
<evidence type="ECO:0000313" key="12">
    <source>
        <dbReference type="EMBL" id="AFZ13881.1"/>
    </source>
</evidence>
<comment type="cofactor">
    <cofactor evidence="2 10">
        <name>NAD(+)</name>
        <dbReference type="ChEBI" id="CHEBI:57540"/>
    </cofactor>
</comment>
<gene>
    <name evidence="12" type="ORF">Cri9333_3042</name>
</gene>
<dbReference type="AlphaFoldDB" id="K9W0Y3"/>
<keyword evidence="7 10" id="KW-0520">NAD</keyword>
<dbReference type="GO" id="GO:0003978">
    <property type="term" value="F:UDP-glucose 4-epimerase activity"/>
    <property type="evidence" value="ECO:0007669"/>
    <property type="project" value="UniProtKB-UniRule"/>
</dbReference>
<dbReference type="OrthoDB" id="9801785at2"/>
<dbReference type="NCBIfam" id="TIGR01179">
    <property type="entry name" value="galE"/>
    <property type="match status" value="1"/>
</dbReference>
<comment type="pathway">
    <text evidence="3 10">Carbohydrate metabolism; galactose metabolism.</text>
</comment>
<feature type="domain" description="NAD-dependent epimerase/dehydratase" evidence="11">
    <location>
        <begin position="6"/>
        <end position="256"/>
    </location>
</feature>
<dbReference type="InterPro" id="IPR001509">
    <property type="entry name" value="Epimerase_deHydtase"/>
</dbReference>
<name>K9W0Y3_9CYAN</name>
<evidence type="ECO:0000256" key="3">
    <source>
        <dbReference type="ARBA" id="ARBA00004947"/>
    </source>
</evidence>
<dbReference type="KEGG" id="cep:Cri9333_3042"/>
<dbReference type="PATRIC" id="fig|1173022.3.peg.3292"/>
<comment type="catalytic activity">
    <reaction evidence="1 10">
        <text>UDP-alpha-D-glucose = UDP-alpha-D-galactose</text>
        <dbReference type="Rhea" id="RHEA:22168"/>
        <dbReference type="ChEBI" id="CHEBI:58885"/>
        <dbReference type="ChEBI" id="CHEBI:66914"/>
        <dbReference type="EC" id="5.1.3.2"/>
    </reaction>
</comment>
<evidence type="ECO:0000256" key="9">
    <source>
        <dbReference type="ARBA" id="ARBA00023277"/>
    </source>
</evidence>
<dbReference type="RefSeq" id="WP_015203989.1">
    <property type="nucleotide sequence ID" value="NC_019753.1"/>
</dbReference>
<evidence type="ECO:0000256" key="5">
    <source>
        <dbReference type="ARBA" id="ARBA00013189"/>
    </source>
</evidence>
<accession>K9W0Y3</accession>
<keyword evidence="13" id="KW-1185">Reference proteome</keyword>
<evidence type="ECO:0000256" key="2">
    <source>
        <dbReference type="ARBA" id="ARBA00001911"/>
    </source>
</evidence>
<dbReference type="PANTHER" id="PTHR43725">
    <property type="entry name" value="UDP-GLUCOSE 4-EPIMERASE"/>
    <property type="match status" value="1"/>
</dbReference>
<comment type="subunit">
    <text evidence="10">Homodimer.</text>
</comment>
<sequence>MNNETILVTGGAGYIGSHAVLALKCAGYDVVVLDNLVYGHRELVELLEVKLIVGDTSDRTLLDNLFANHNISAVMHFAAYAYVGESVTDPSKYYRNNVIGTLTLLDAMMAASIKKFVFSSTCATYGIPETVPIPENHPQNPINPYGASKLMVERMLSDFDTAYDFKSVCFRYFNAAGADPNGLLGEDHNPETHLIPLVLQTALGKRESVSIFGTDYDTSDGTCIRDYIHVTDLANAHVLGLEYLLQGKDSTVFNLGNGNGFSVQEVIETAKEVTGKEIKVQKCDRRPGDPPILVGSSDKARTILGWQPQYCDLKDILSHAWEWHQNRHA</sequence>
<evidence type="ECO:0000256" key="8">
    <source>
        <dbReference type="ARBA" id="ARBA00023235"/>
    </source>
</evidence>
<dbReference type="EC" id="5.1.3.2" evidence="5 10"/>
<evidence type="ECO:0000259" key="11">
    <source>
        <dbReference type="Pfam" id="PF01370"/>
    </source>
</evidence>
<evidence type="ECO:0000256" key="6">
    <source>
        <dbReference type="ARBA" id="ARBA00018569"/>
    </source>
</evidence>
<dbReference type="EMBL" id="CP003620">
    <property type="protein sequence ID" value="AFZ13881.1"/>
    <property type="molecule type" value="Genomic_DNA"/>
</dbReference>